<evidence type="ECO:0000259" key="2">
    <source>
        <dbReference type="PROSITE" id="PS50011"/>
    </source>
</evidence>
<dbReference type="SMART" id="SM00220">
    <property type="entry name" value="S_TKc"/>
    <property type="match status" value="1"/>
</dbReference>
<feature type="domain" description="Protein kinase" evidence="2">
    <location>
        <begin position="1"/>
        <end position="271"/>
    </location>
</feature>
<name>A0ABR2K597_9EUKA</name>
<dbReference type="PANTHER" id="PTHR12984">
    <property type="entry name" value="SCY1-RELATED S/T PROTEIN KINASE-LIKE"/>
    <property type="match status" value="1"/>
</dbReference>
<dbReference type="InterPro" id="IPR016024">
    <property type="entry name" value="ARM-type_fold"/>
</dbReference>
<dbReference type="InterPro" id="IPR051177">
    <property type="entry name" value="CIK-Related_Protein"/>
</dbReference>
<feature type="region of interest" description="Disordered" evidence="1">
    <location>
        <begin position="547"/>
        <end position="614"/>
    </location>
</feature>
<protein>
    <recommendedName>
        <fullName evidence="2">Protein kinase domain-containing protein</fullName>
    </recommendedName>
</protein>
<dbReference type="SUPFAM" id="SSF56112">
    <property type="entry name" value="Protein kinase-like (PK-like)"/>
    <property type="match status" value="1"/>
</dbReference>
<dbReference type="Gene3D" id="1.10.510.10">
    <property type="entry name" value="Transferase(Phosphotransferase) domain 1"/>
    <property type="match status" value="1"/>
</dbReference>
<feature type="compositionally biased region" description="Low complexity" evidence="1">
    <location>
        <begin position="597"/>
        <end position="614"/>
    </location>
</feature>
<evidence type="ECO:0000313" key="4">
    <source>
        <dbReference type="Proteomes" id="UP001470230"/>
    </source>
</evidence>
<sequence>MGSGLSANYENITPSFTLAYWKIHNATRKETHDPVSLWLLDVDKIKSDSSNKKERNTYIESCLYSLKTIQQLDHPNILKIYEADEKDFAFSSEPIAFTMEKDFKYSNDEAYYIADQLASIASYLTNDKKFVSFHYYPGSFAFTSKFILKLCLFNYTSLIIGSQNQTVPRYPWQNIPFAPPLNYTAPEYSNNLQTTSATDTFSYGALITSIFIGKQFFNFQNSKEIQRAISTGSFDIPDSIPSDIRGLLQCCFESDPSRRLTFHEITRFPVFMNLLIRILREIDSISKRSPSERFEFYMRLKQNINLFSQRLLQYKILPLLLDDVKFDVRFGSAVFPIIYYIGNKLNNSDFMDIIFNPLGNLLRRMDPPEYGVAVLDGVQVIINHIERNLIFDIVFPILIAGFSSPNSSVEVAAAKNMPYLTSMVSENCITYNIIPKIGQIILDASDPKVIGYLLKTYEISLDKMDNDMFIEGVMPTLFRLWKKIRSPHLAKPYLTIIQKQNGTLMKSISLIVPLICEMLKIEEIDLILQGELCSFVEAQFAELKKERRIPTNNPNPQNISNAQKMNSNLPSQIPNNGSNSNLPNFSKPLQQNQSFESGSNVQRNNGQQGNNSFFDTSSSVLSSQIISNSVSLPTDGLNLNNSASFVNEFIVQTDQASNVNSFDISYNRDDNINRNNSNNSITNINPQNSNSTANIPLTSNIKTNNDNTLYANNNNDSNNNINIHSSNISASNALPENVNNTSNNNINIKNDNENNNNLNIYHNNSTSSFNIFSEDSNSSNNNDNTNNINNSFSFLSGSNSNFNIANTNPNNNININENFYNSSNNPPNNNNGNNVFPTYEQSIISSESNNNNNDNAEAIKESVDEFSFF</sequence>
<dbReference type="Pfam" id="PF00069">
    <property type="entry name" value="Pkinase"/>
    <property type="match status" value="1"/>
</dbReference>
<evidence type="ECO:0000313" key="3">
    <source>
        <dbReference type="EMBL" id="KAK8886249.1"/>
    </source>
</evidence>
<dbReference type="InterPro" id="IPR011989">
    <property type="entry name" value="ARM-like"/>
</dbReference>
<feature type="compositionally biased region" description="Low complexity" evidence="1">
    <location>
        <begin position="673"/>
        <end position="691"/>
    </location>
</feature>
<dbReference type="Proteomes" id="UP001470230">
    <property type="component" value="Unassembled WGS sequence"/>
</dbReference>
<organism evidence="3 4">
    <name type="scientific">Tritrichomonas musculus</name>
    <dbReference type="NCBI Taxonomy" id="1915356"/>
    <lineage>
        <taxon>Eukaryota</taxon>
        <taxon>Metamonada</taxon>
        <taxon>Parabasalia</taxon>
        <taxon>Tritrichomonadida</taxon>
        <taxon>Tritrichomonadidae</taxon>
        <taxon>Tritrichomonas</taxon>
    </lineage>
</organism>
<dbReference type="InterPro" id="IPR011009">
    <property type="entry name" value="Kinase-like_dom_sf"/>
</dbReference>
<dbReference type="SUPFAM" id="SSF48371">
    <property type="entry name" value="ARM repeat"/>
    <property type="match status" value="1"/>
</dbReference>
<dbReference type="Gene3D" id="1.25.10.10">
    <property type="entry name" value="Leucine-rich Repeat Variant"/>
    <property type="match status" value="1"/>
</dbReference>
<dbReference type="PROSITE" id="PS50011">
    <property type="entry name" value="PROTEIN_KINASE_DOM"/>
    <property type="match status" value="1"/>
</dbReference>
<dbReference type="InterPro" id="IPR000719">
    <property type="entry name" value="Prot_kinase_dom"/>
</dbReference>
<proteinExistence type="predicted"/>
<dbReference type="PANTHER" id="PTHR12984:SF6">
    <property type="entry name" value="SCY1-LIKE PROTEIN 2"/>
    <property type="match status" value="1"/>
</dbReference>
<dbReference type="EMBL" id="JAPFFF010000007">
    <property type="protein sequence ID" value="KAK8886249.1"/>
    <property type="molecule type" value="Genomic_DNA"/>
</dbReference>
<accession>A0ABR2K597</accession>
<reference evidence="3 4" key="1">
    <citation type="submission" date="2024-04" db="EMBL/GenBank/DDBJ databases">
        <title>Tritrichomonas musculus Genome.</title>
        <authorList>
            <person name="Alves-Ferreira E."/>
            <person name="Grigg M."/>
            <person name="Lorenzi H."/>
            <person name="Galac M."/>
        </authorList>
    </citation>
    <scope>NUCLEOTIDE SEQUENCE [LARGE SCALE GENOMIC DNA]</scope>
    <source>
        <strain evidence="3 4">EAF2021</strain>
    </source>
</reference>
<gene>
    <name evidence="3" type="ORF">M9Y10_041708</name>
</gene>
<feature type="compositionally biased region" description="Polar residues" evidence="1">
    <location>
        <begin position="550"/>
        <end position="596"/>
    </location>
</feature>
<feature type="region of interest" description="Disordered" evidence="1">
    <location>
        <begin position="670"/>
        <end position="692"/>
    </location>
</feature>
<comment type="caution">
    <text evidence="3">The sequence shown here is derived from an EMBL/GenBank/DDBJ whole genome shotgun (WGS) entry which is preliminary data.</text>
</comment>
<evidence type="ECO:0000256" key="1">
    <source>
        <dbReference type="SAM" id="MobiDB-lite"/>
    </source>
</evidence>
<keyword evidence="4" id="KW-1185">Reference proteome</keyword>
<dbReference type="Gene3D" id="3.30.200.20">
    <property type="entry name" value="Phosphorylase Kinase, domain 1"/>
    <property type="match status" value="1"/>
</dbReference>